<evidence type="ECO:0000256" key="1">
    <source>
        <dbReference type="SAM" id="Coils"/>
    </source>
</evidence>
<feature type="coiled-coil region" evidence="1">
    <location>
        <begin position="12"/>
        <end position="39"/>
    </location>
</feature>
<feature type="non-terminal residue" evidence="2">
    <location>
        <position position="1"/>
    </location>
</feature>
<keyword evidence="1" id="KW-0175">Coiled coil</keyword>
<sequence length="134" mass="15439">LIPPAVLDDSTAAETVEHYVSLQNQIKELQSQFGEIKQKLIDFCQTEGLNRIYSSKHAITYKLVEKTGFSEDEVRALLEPEGLWHKVLSIDQARLKQLIADETVVKDIREKLETLRQVVSAYPQLWVKKIMDEE</sequence>
<dbReference type="EMBL" id="BARV01026883">
    <property type="protein sequence ID" value="GAI45425.1"/>
    <property type="molecule type" value="Genomic_DNA"/>
</dbReference>
<accession>X1Q2W1</accession>
<name>X1Q2W1_9ZZZZ</name>
<gene>
    <name evidence="2" type="ORF">S06H3_43349</name>
</gene>
<evidence type="ECO:0000313" key="2">
    <source>
        <dbReference type="EMBL" id="GAI45425.1"/>
    </source>
</evidence>
<protein>
    <submittedName>
        <fullName evidence="2">Uncharacterized protein</fullName>
    </submittedName>
</protein>
<comment type="caution">
    <text evidence="2">The sequence shown here is derived from an EMBL/GenBank/DDBJ whole genome shotgun (WGS) entry which is preliminary data.</text>
</comment>
<dbReference type="AlphaFoldDB" id="X1Q2W1"/>
<reference evidence="2" key="1">
    <citation type="journal article" date="2014" name="Front. Microbiol.">
        <title>High frequency of phylogenetically diverse reductive dehalogenase-homologous genes in deep subseafloor sedimentary metagenomes.</title>
        <authorList>
            <person name="Kawai M."/>
            <person name="Futagami T."/>
            <person name="Toyoda A."/>
            <person name="Takaki Y."/>
            <person name="Nishi S."/>
            <person name="Hori S."/>
            <person name="Arai W."/>
            <person name="Tsubouchi T."/>
            <person name="Morono Y."/>
            <person name="Uchiyama I."/>
            <person name="Ito T."/>
            <person name="Fujiyama A."/>
            <person name="Inagaki F."/>
            <person name="Takami H."/>
        </authorList>
    </citation>
    <scope>NUCLEOTIDE SEQUENCE</scope>
    <source>
        <strain evidence="2">Expedition CK06-06</strain>
    </source>
</reference>
<proteinExistence type="predicted"/>
<organism evidence="2">
    <name type="scientific">marine sediment metagenome</name>
    <dbReference type="NCBI Taxonomy" id="412755"/>
    <lineage>
        <taxon>unclassified sequences</taxon>
        <taxon>metagenomes</taxon>
        <taxon>ecological metagenomes</taxon>
    </lineage>
</organism>